<dbReference type="OrthoDB" id="24200at2759"/>
<feature type="chain" id="PRO_5003316226" description="EGF-like domain-containing protein" evidence="2">
    <location>
        <begin position="32"/>
        <end position="1333"/>
    </location>
</feature>
<dbReference type="KEGG" id="dfa:DFA_09909"/>
<dbReference type="PANTHER" id="PTHR31378:SF17">
    <property type="match status" value="1"/>
</dbReference>
<organism evidence="5 6">
    <name type="scientific">Cavenderia fasciculata</name>
    <name type="common">Slime mold</name>
    <name type="synonym">Dictyostelium fasciculatum</name>
    <dbReference type="NCBI Taxonomy" id="261658"/>
    <lineage>
        <taxon>Eukaryota</taxon>
        <taxon>Amoebozoa</taxon>
        <taxon>Evosea</taxon>
        <taxon>Eumycetozoa</taxon>
        <taxon>Dictyostelia</taxon>
        <taxon>Acytosteliales</taxon>
        <taxon>Cavenderiaceae</taxon>
        <taxon>Cavenderia</taxon>
    </lineage>
</organism>
<keyword evidence="2" id="KW-0732">Signal</keyword>
<dbReference type="Pfam" id="PF23033">
    <property type="entry name" value="DUF7034"/>
    <property type="match status" value="1"/>
</dbReference>
<evidence type="ECO:0000256" key="2">
    <source>
        <dbReference type="SAM" id="SignalP"/>
    </source>
</evidence>
<evidence type="ECO:0000259" key="3">
    <source>
        <dbReference type="Pfam" id="PF23033"/>
    </source>
</evidence>
<dbReference type="OMA" id="METIECE"/>
<feature type="transmembrane region" description="Helical" evidence="1">
    <location>
        <begin position="1293"/>
        <end position="1314"/>
    </location>
</feature>
<feature type="domain" description="DUF7034" evidence="3">
    <location>
        <begin position="794"/>
        <end position="920"/>
    </location>
</feature>
<feature type="signal peptide" evidence="2">
    <location>
        <begin position="1"/>
        <end position="31"/>
    </location>
</feature>
<dbReference type="Gene3D" id="2.60.120.260">
    <property type="entry name" value="Galactose-binding domain-like"/>
    <property type="match status" value="1"/>
</dbReference>
<keyword evidence="1" id="KW-0472">Membrane</keyword>
<dbReference type="Pfam" id="PF23034">
    <property type="entry name" value="DUF7035"/>
    <property type="match status" value="1"/>
</dbReference>
<dbReference type="InterPro" id="IPR055463">
    <property type="entry name" value="DUF7035"/>
</dbReference>
<accession>F4Q8R7</accession>
<feature type="domain" description="DUF7035" evidence="4">
    <location>
        <begin position="647"/>
        <end position="784"/>
    </location>
</feature>
<evidence type="ECO:0008006" key="7">
    <source>
        <dbReference type="Google" id="ProtNLM"/>
    </source>
</evidence>
<protein>
    <recommendedName>
        <fullName evidence="7">EGF-like domain-containing protein</fullName>
    </recommendedName>
</protein>
<reference evidence="6" key="1">
    <citation type="journal article" date="2011" name="Genome Res.">
        <title>Phylogeny-wide analysis of social amoeba genomes highlights ancient origins for complex intercellular communication.</title>
        <authorList>
            <person name="Heidel A.J."/>
            <person name="Lawal H.M."/>
            <person name="Felder M."/>
            <person name="Schilde C."/>
            <person name="Helps N.R."/>
            <person name="Tunggal B."/>
            <person name="Rivero F."/>
            <person name="John U."/>
            <person name="Schleicher M."/>
            <person name="Eichinger L."/>
            <person name="Platzer M."/>
            <person name="Noegel A.A."/>
            <person name="Schaap P."/>
            <person name="Gloeckner G."/>
        </authorList>
    </citation>
    <scope>NUCLEOTIDE SEQUENCE [LARGE SCALE GENOMIC DNA]</scope>
    <source>
        <strain evidence="6">SH3</strain>
    </source>
</reference>
<dbReference type="PANTHER" id="PTHR31378">
    <property type="entry name" value="EGF-LIKE DOMAIN-CONTAINING PROTEIN-RELATED-RELATED"/>
    <property type="match status" value="1"/>
</dbReference>
<evidence type="ECO:0000256" key="1">
    <source>
        <dbReference type="SAM" id="Phobius"/>
    </source>
</evidence>
<dbReference type="Proteomes" id="UP000007797">
    <property type="component" value="Unassembled WGS sequence"/>
</dbReference>
<evidence type="ECO:0000313" key="6">
    <source>
        <dbReference type="Proteomes" id="UP000007797"/>
    </source>
</evidence>
<evidence type="ECO:0000313" key="5">
    <source>
        <dbReference type="EMBL" id="EGG15086.1"/>
    </source>
</evidence>
<dbReference type="GeneID" id="14867378"/>
<proteinExistence type="predicted"/>
<dbReference type="EMBL" id="GL883026">
    <property type="protein sequence ID" value="EGG15086.1"/>
    <property type="molecule type" value="Genomic_DNA"/>
</dbReference>
<keyword evidence="1" id="KW-1133">Transmembrane helix</keyword>
<name>F4Q8R7_CACFS</name>
<sequence length="1333" mass="148538">MKVLYFSSSSSSLLFTIVLLLSSSIFQIGNGEIISNKIIPAAQYGTPGCRSTYYIVVKDTYDFFNISSENAASSVLSHQSIRLDQDHYRLTLSLAIQDNSQSPSPQSISLKLFNTNNDPSIITTSFNCLGSPNNPNIINQPMNELNVNNRQQYEYIYKYNVEPIEHPITTCSVDSDNYDNGARCSIDTVSLVLPSTMLVSVLIPPKYADEGTVTNSWMAGTSQVEQDLPPLFNATLPQSILSSSSQYENGLIVLDITGPSSKVFYEMQQQSISDPIVMTTIPVFGNSQEMKYFSYPRLPIIYSLYFIDSNSHFIKNFTITLNPIPIISIGKPELLNITKEFEHYICSFMTSELDDYVEYPISIAGNPLLNIEYPFGYTKYSNQTGKLNYSFDVPSFGLSSTISIKVRNIYTYTVDSNIPSISSKNILININILPATAYTIIVTLNITSQNGLWYIKFNDKVFYADTLQKGDIYQGIYVFEVSLLNEINVELNPTIEIMDLSYQSTILQSCFNLACDSTPNLPFNDLFELDLFNDIKSIEWSNNNIDTSNGPVKVSLFISTTKDNQVFTPILVDQMKTDYYDQQFTQQFQGYFDKKLDKYRIDIVIPQHYYNGTYQFSLQLVSKQIPSSILASLFPSSILLIQSNYLDLIGPYVTKLKAIEKIKTVGVDKESVMIGWNISIESSGLNQFKNGTVYILSDIDKTPYIVQLGLNSLIEIDNIDNNQIHSLLFPIDNASKCRSQTFQISEIILQDESGLISSNQYPFKPFNFIQSDTINNDFTIQLICSNTINDNILPILKDFKMYLPTTLGIDIGSVNSTDRTVYFNLTLEDMESGISSRHLPIIYMISDQGHYQVEKPFSMQVISDSTTFYQYKSIIPIRFGTNGIALSIYGITDNYNNMVGYTSSQLYSMGLPFAINSSLSTASLATPVILTTSFSSGSGKLIARGYGFGDNSTCTISINYGNGYIVDQSPVMVSPILFIIDVGSALTDRIPSFTVKVNVSGIESNQVTVYNMDYQTLVCLGGCSGNGNCTSYGCVCREGWFGPACSAVEMDSKIEFDNDSPTLTLVGPDSTAQVAIVGVREMGEDSDEIIHQYNCAGNWSTTIESSEKLFYSCQLYPSSTTLNVTIEQFSQSETREFAGETIEIPQHSVKYTIQLDYYPFSSSDNTLLVLFNMSINSKSSDVCSTKLEGISPGNQLQWATLYVDSDILYAKFINVGLIDGSSLPISTLLVKGGDGGNNQSPSFISSLVGIEIPNYQSVAIVDPIFQHLQETNPDNYHSFYCTIDNQGLSTSQIGGIMVGIILFCMIVLFSALYFEKFRFLHISKIIKINDQLV</sequence>
<keyword evidence="1" id="KW-0812">Transmembrane</keyword>
<keyword evidence="6" id="KW-1185">Reference proteome</keyword>
<gene>
    <name evidence="5" type="ORF">DFA_09909</name>
</gene>
<dbReference type="InterPro" id="IPR055462">
    <property type="entry name" value="DUF7034"/>
</dbReference>
<evidence type="ECO:0000259" key="4">
    <source>
        <dbReference type="Pfam" id="PF23034"/>
    </source>
</evidence>
<dbReference type="RefSeq" id="XP_004351806.1">
    <property type="nucleotide sequence ID" value="XM_004351754.1"/>
</dbReference>